<dbReference type="PANTHER" id="PTHR11409">
    <property type="entry name" value="ADENOSINE DEAMINASE"/>
    <property type="match status" value="1"/>
</dbReference>
<dbReference type="InterPro" id="IPR001365">
    <property type="entry name" value="A_deaminase_dom"/>
</dbReference>
<organism evidence="8 9">
    <name type="scientific">Blautia stercoris</name>
    <dbReference type="NCBI Taxonomy" id="871664"/>
    <lineage>
        <taxon>Bacteria</taxon>
        <taxon>Bacillati</taxon>
        <taxon>Bacillota</taxon>
        <taxon>Clostridia</taxon>
        <taxon>Lachnospirales</taxon>
        <taxon>Lachnospiraceae</taxon>
        <taxon>Blautia</taxon>
    </lineage>
</organism>
<dbReference type="InterPro" id="IPR006330">
    <property type="entry name" value="Ado/ade_deaminase"/>
</dbReference>
<dbReference type="SUPFAM" id="SSF51556">
    <property type="entry name" value="Metallo-dependent hydrolases"/>
    <property type="match status" value="1"/>
</dbReference>
<comment type="similarity">
    <text evidence="2">Belongs to the metallo-dependent hydrolases superfamily. Adenosine and AMP deaminases family.</text>
</comment>
<keyword evidence="9" id="KW-1185">Reference proteome</keyword>
<dbReference type="InterPro" id="IPR032466">
    <property type="entry name" value="Metal_Hydrolase"/>
</dbReference>
<accession>A0ABR7P6K0</accession>
<evidence type="ECO:0000259" key="7">
    <source>
        <dbReference type="Pfam" id="PF00962"/>
    </source>
</evidence>
<evidence type="ECO:0000256" key="3">
    <source>
        <dbReference type="ARBA" id="ARBA00012784"/>
    </source>
</evidence>
<protein>
    <recommendedName>
        <fullName evidence="3">adenosine deaminase</fullName>
        <ecNumber evidence="3">3.5.4.4</ecNumber>
    </recommendedName>
</protein>
<gene>
    <name evidence="8" type="primary">add</name>
    <name evidence="8" type="ORF">H8712_00050</name>
</gene>
<evidence type="ECO:0000256" key="5">
    <source>
        <dbReference type="ARBA" id="ARBA00022801"/>
    </source>
</evidence>
<name>A0ABR7P6K0_9FIRM</name>
<dbReference type="GO" id="GO:0016787">
    <property type="term" value="F:hydrolase activity"/>
    <property type="evidence" value="ECO:0007669"/>
    <property type="project" value="UniProtKB-KW"/>
</dbReference>
<dbReference type="EMBL" id="JACRTP010000001">
    <property type="protein sequence ID" value="MBC8627029.1"/>
    <property type="molecule type" value="Genomic_DNA"/>
</dbReference>
<evidence type="ECO:0000256" key="2">
    <source>
        <dbReference type="ARBA" id="ARBA00006676"/>
    </source>
</evidence>
<dbReference type="RefSeq" id="WP_117456441.1">
    <property type="nucleotide sequence ID" value="NZ_JACRTP010000001.1"/>
</dbReference>
<dbReference type="Gene3D" id="3.20.20.140">
    <property type="entry name" value="Metal-dependent hydrolases"/>
    <property type="match status" value="1"/>
</dbReference>
<feature type="domain" description="Adenosine deaminase" evidence="7">
    <location>
        <begin position="3"/>
        <end position="325"/>
    </location>
</feature>
<evidence type="ECO:0000256" key="4">
    <source>
        <dbReference type="ARBA" id="ARBA00022723"/>
    </source>
</evidence>
<dbReference type="Pfam" id="PF00962">
    <property type="entry name" value="A_deaminase"/>
    <property type="match status" value="1"/>
</dbReference>
<evidence type="ECO:0000313" key="8">
    <source>
        <dbReference type="EMBL" id="MBC8627029.1"/>
    </source>
</evidence>
<dbReference type="EC" id="3.5.4.4" evidence="3"/>
<keyword evidence="6" id="KW-0862">Zinc</keyword>
<keyword evidence="4" id="KW-0479">Metal-binding</keyword>
<evidence type="ECO:0000256" key="1">
    <source>
        <dbReference type="ARBA" id="ARBA00001947"/>
    </source>
</evidence>
<dbReference type="NCBIfam" id="TIGR01430">
    <property type="entry name" value="aden_deam"/>
    <property type="match status" value="1"/>
</dbReference>
<comment type="caution">
    <text evidence="8">The sequence shown here is derived from an EMBL/GenBank/DDBJ whole genome shotgun (WGS) entry which is preliminary data.</text>
</comment>
<evidence type="ECO:0000313" key="9">
    <source>
        <dbReference type="Proteomes" id="UP000661649"/>
    </source>
</evidence>
<dbReference type="PANTHER" id="PTHR11409:SF43">
    <property type="entry name" value="ADENOSINE DEAMINASE"/>
    <property type="match status" value="1"/>
</dbReference>
<sequence length="336" mass="38186">MIDLHLHLDGSLNPKNMLWMAEMSGVKLSFTEENELKKQMMVEPDCKNLGDYLEKFDLPLQVLQTKECLEYAVYELLKELQAQGLCYAEIRFAPQLHQQRNLTQKEVVESAVKGLEKAMKEFPIEAQLILCCMRGEANHAENLETVKIAKEFLEKGVCAVDLAGNESAYPTKMFEDVFLLAKEQNVPIIIHAGEAAGAESVEEALACGAVRIGHGIHSIESPELLERLKAEKIYLELCYSSNLQTQAVKNSCEYPLIEFLKKGILVTINTDNMTVSNTSLKREYRLLKETFQLSEEMLLQLAENSVEAAFLPQKKKLKLEQKVKQEFLKWLSTERI</sequence>
<reference evidence="8 9" key="1">
    <citation type="submission" date="2020-08" db="EMBL/GenBank/DDBJ databases">
        <title>Genome public.</title>
        <authorList>
            <person name="Liu C."/>
            <person name="Sun Q."/>
        </authorList>
    </citation>
    <scope>NUCLEOTIDE SEQUENCE [LARGE SCALE GENOMIC DNA]</scope>
    <source>
        <strain evidence="8 9">3_YM_SP_D4_24.mj</strain>
    </source>
</reference>
<keyword evidence="5 8" id="KW-0378">Hydrolase</keyword>
<proteinExistence type="inferred from homology"/>
<evidence type="ECO:0000256" key="6">
    <source>
        <dbReference type="ARBA" id="ARBA00022833"/>
    </source>
</evidence>
<comment type="cofactor">
    <cofactor evidence="1">
        <name>Zn(2+)</name>
        <dbReference type="ChEBI" id="CHEBI:29105"/>
    </cofactor>
</comment>
<dbReference type="Proteomes" id="UP000661649">
    <property type="component" value="Unassembled WGS sequence"/>
</dbReference>